<keyword evidence="3" id="KW-0813">Transport</keyword>
<dbReference type="Gene3D" id="3.10.560.10">
    <property type="entry name" value="Outer membrane lipoprotein wza domain like"/>
    <property type="match status" value="1"/>
</dbReference>
<gene>
    <name evidence="18" type="ORF">ACFSJU_01300</name>
</gene>
<evidence type="ECO:0000256" key="2">
    <source>
        <dbReference type="ARBA" id="ARBA00009450"/>
    </source>
</evidence>
<dbReference type="InterPro" id="IPR049712">
    <property type="entry name" value="Poly_export"/>
</dbReference>
<evidence type="ECO:0000313" key="19">
    <source>
        <dbReference type="Proteomes" id="UP001597387"/>
    </source>
</evidence>
<evidence type="ECO:0000256" key="15">
    <source>
        <dbReference type="SAM" id="SignalP"/>
    </source>
</evidence>
<evidence type="ECO:0000256" key="5">
    <source>
        <dbReference type="ARBA" id="ARBA00022597"/>
    </source>
</evidence>
<evidence type="ECO:0000259" key="16">
    <source>
        <dbReference type="Pfam" id="PF02563"/>
    </source>
</evidence>
<evidence type="ECO:0000256" key="6">
    <source>
        <dbReference type="ARBA" id="ARBA00022692"/>
    </source>
</evidence>
<evidence type="ECO:0000256" key="4">
    <source>
        <dbReference type="ARBA" id="ARBA00022452"/>
    </source>
</evidence>
<feature type="domain" description="SLBB" evidence="17">
    <location>
        <begin position="146"/>
        <end position="225"/>
    </location>
</feature>
<keyword evidence="6" id="KW-0812">Transmembrane</keyword>
<keyword evidence="19" id="KW-1185">Reference proteome</keyword>
<feature type="domain" description="Polysaccharide export protein N-terminal" evidence="16">
    <location>
        <begin position="56"/>
        <end position="142"/>
    </location>
</feature>
<evidence type="ECO:0000256" key="3">
    <source>
        <dbReference type="ARBA" id="ARBA00022448"/>
    </source>
</evidence>
<keyword evidence="14" id="KW-0449">Lipoprotein</keyword>
<keyword evidence="8" id="KW-0625">Polysaccharide transport</keyword>
<evidence type="ECO:0000256" key="13">
    <source>
        <dbReference type="ARBA" id="ARBA00023237"/>
    </source>
</evidence>
<sequence>MKLKKGKFLGAILLSVFLLSSCRSLKNTNTLFLSEYDKFADTAKSVYVANENFAPKDFTYKIKPFDQIALRNIQNPDGLVMSTNAENVQSGIIFRVNKEGFVMLPVIGEVNINGLSQAEAAQKIQDIYSKTLLKNPLIELTVFNYKVTLLGETSTPGNYVLERDNVDLIELLGKSGGLLPSADPRKVKIIRGDRKHPEIIYVNLKNLNTLGNDKLVLQNNDIIYIAPQKLSNISEGLKNYSAIIQPLFLILNAVILYSTIGK</sequence>
<dbReference type="PANTHER" id="PTHR33619">
    <property type="entry name" value="POLYSACCHARIDE EXPORT PROTEIN GFCE-RELATED"/>
    <property type="match status" value="1"/>
</dbReference>
<keyword evidence="11" id="KW-0472">Membrane</keyword>
<proteinExistence type="inferred from homology"/>
<keyword evidence="10" id="KW-0626">Porin</keyword>
<keyword evidence="9" id="KW-0406">Ion transport</keyword>
<dbReference type="PROSITE" id="PS51257">
    <property type="entry name" value="PROKAR_LIPOPROTEIN"/>
    <property type="match status" value="1"/>
</dbReference>
<comment type="subcellular location">
    <subcellularLocation>
        <location evidence="1">Cell outer membrane</location>
        <topology evidence="1">Multi-pass membrane protein</topology>
    </subcellularLocation>
</comment>
<keyword evidence="12" id="KW-0564">Palmitate</keyword>
<evidence type="ECO:0000256" key="12">
    <source>
        <dbReference type="ARBA" id="ARBA00023139"/>
    </source>
</evidence>
<keyword evidence="4" id="KW-1134">Transmembrane beta strand</keyword>
<evidence type="ECO:0000256" key="10">
    <source>
        <dbReference type="ARBA" id="ARBA00023114"/>
    </source>
</evidence>
<dbReference type="InterPro" id="IPR003715">
    <property type="entry name" value="Poly_export_N"/>
</dbReference>
<dbReference type="PANTHER" id="PTHR33619:SF3">
    <property type="entry name" value="POLYSACCHARIDE EXPORT PROTEIN GFCE-RELATED"/>
    <property type="match status" value="1"/>
</dbReference>
<protein>
    <submittedName>
        <fullName evidence="18">Polysaccharide biosynthesis/export family protein</fullName>
    </submittedName>
</protein>
<comment type="caution">
    <text evidence="18">The sequence shown here is derived from an EMBL/GenBank/DDBJ whole genome shotgun (WGS) entry which is preliminary data.</text>
</comment>
<dbReference type="EMBL" id="JBHUHZ010000001">
    <property type="protein sequence ID" value="MFD2161010.1"/>
    <property type="molecule type" value="Genomic_DNA"/>
</dbReference>
<evidence type="ECO:0000256" key="7">
    <source>
        <dbReference type="ARBA" id="ARBA00022729"/>
    </source>
</evidence>
<dbReference type="Proteomes" id="UP001597387">
    <property type="component" value="Unassembled WGS sequence"/>
</dbReference>
<accession>A0ABW4ZG52</accession>
<keyword evidence="13" id="KW-0998">Cell outer membrane</keyword>
<evidence type="ECO:0000256" key="14">
    <source>
        <dbReference type="ARBA" id="ARBA00023288"/>
    </source>
</evidence>
<evidence type="ECO:0000256" key="9">
    <source>
        <dbReference type="ARBA" id="ARBA00023065"/>
    </source>
</evidence>
<dbReference type="RefSeq" id="WP_255905338.1">
    <property type="nucleotide sequence ID" value="NZ_JAFMZO010000005.1"/>
</dbReference>
<organism evidence="18 19">
    <name type="scientific">Paradesertivirga mongoliensis</name>
    <dbReference type="NCBI Taxonomy" id="2100740"/>
    <lineage>
        <taxon>Bacteria</taxon>
        <taxon>Pseudomonadati</taxon>
        <taxon>Bacteroidota</taxon>
        <taxon>Sphingobacteriia</taxon>
        <taxon>Sphingobacteriales</taxon>
        <taxon>Sphingobacteriaceae</taxon>
        <taxon>Paradesertivirga</taxon>
    </lineage>
</organism>
<evidence type="ECO:0000256" key="1">
    <source>
        <dbReference type="ARBA" id="ARBA00004571"/>
    </source>
</evidence>
<keyword evidence="7 15" id="KW-0732">Signal</keyword>
<feature type="chain" id="PRO_5046282687" evidence="15">
    <location>
        <begin position="27"/>
        <end position="262"/>
    </location>
</feature>
<evidence type="ECO:0000256" key="8">
    <source>
        <dbReference type="ARBA" id="ARBA00023047"/>
    </source>
</evidence>
<name>A0ABW4ZG52_9SPHI</name>
<dbReference type="Pfam" id="PF02563">
    <property type="entry name" value="Poly_export"/>
    <property type="match status" value="1"/>
</dbReference>
<evidence type="ECO:0000256" key="11">
    <source>
        <dbReference type="ARBA" id="ARBA00023136"/>
    </source>
</evidence>
<evidence type="ECO:0000259" key="17">
    <source>
        <dbReference type="Pfam" id="PF22461"/>
    </source>
</evidence>
<feature type="signal peptide" evidence="15">
    <location>
        <begin position="1"/>
        <end position="26"/>
    </location>
</feature>
<dbReference type="Pfam" id="PF22461">
    <property type="entry name" value="SLBB_2"/>
    <property type="match status" value="1"/>
</dbReference>
<comment type="similarity">
    <text evidence="2">Belongs to the BexD/CtrA/VexA family.</text>
</comment>
<dbReference type="InterPro" id="IPR054765">
    <property type="entry name" value="SLBB_dom"/>
</dbReference>
<keyword evidence="5" id="KW-0762">Sugar transport</keyword>
<reference evidence="19" key="1">
    <citation type="journal article" date="2019" name="Int. J. Syst. Evol. Microbiol.">
        <title>The Global Catalogue of Microorganisms (GCM) 10K type strain sequencing project: providing services to taxonomists for standard genome sequencing and annotation.</title>
        <authorList>
            <consortium name="The Broad Institute Genomics Platform"/>
            <consortium name="The Broad Institute Genome Sequencing Center for Infectious Disease"/>
            <person name="Wu L."/>
            <person name="Ma J."/>
        </authorList>
    </citation>
    <scope>NUCLEOTIDE SEQUENCE [LARGE SCALE GENOMIC DNA]</scope>
    <source>
        <strain evidence="19">KCTC 42217</strain>
    </source>
</reference>
<evidence type="ECO:0000313" key="18">
    <source>
        <dbReference type="EMBL" id="MFD2161010.1"/>
    </source>
</evidence>